<comment type="caution">
    <text evidence="3">The sequence shown here is derived from an EMBL/GenBank/DDBJ whole genome shotgun (WGS) entry which is preliminary data.</text>
</comment>
<reference evidence="4" key="1">
    <citation type="journal article" date="2019" name="Int. J. Syst. Evol. Microbiol.">
        <title>The Global Catalogue of Microorganisms (GCM) 10K type strain sequencing project: providing services to taxonomists for standard genome sequencing and annotation.</title>
        <authorList>
            <consortium name="The Broad Institute Genomics Platform"/>
            <consortium name="The Broad Institute Genome Sequencing Center for Infectious Disease"/>
            <person name="Wu L."/>
            <person name="Ma J."/>
        </authorList>
    </citation>
    <scope>NUCLEOTIDE SEQUENCE [LARGE SCALE GENOMIC DNA]</scope>
    <source>
        <strain evidence="4">JCM 17664</strain>
    </source>
</reference>
<organism evidence="3 4">
    <name type="scientific">Compostibacter hankyongensis</name>
    <dbReference type="NCBI Taxonomy" id="1007089"/>
    <lineage>
        <taxon>Bacteria</taxon>
        <taxon>Pseudomonadati</taxon>
        <taxon>Bacteroidota</taxon>
        <taxon>Chitinophagia</taxon>
        <taxon>Chitinophagales</taxon>
        <taxon>Chitinophagaceae</taxon>
        <taxon>Compostibacter</taxon>
    </lineage>
</organism>
<proteinExistence type="predicted"/>
<protein>
    <recommendedName>
        <fullName evidence="2">Late embryogenesis abundant protein LEA-2 subgroup domain-containing protein</fullName>
    </recommendedName>
</protein>
<keyword evidence="1" id="KW-0812">Transmembrane</keyword>
<keyword evidence="1" id="KW-0472">Membrane</keyword>
<dbReference type="Proteomes" id="UP001501207">
    <property type="component" value="Unassembled WGS sequence"/>
</dbReference>
<evidence type="ECO:0000313" key="4">
    <source>
        <dbReference type="Proteomes" id="UP001501207"/>
    </source>
</evidence>
<dbReference type="RefSeq" id="WP_344980156.1">
    <property type="nucleotide sequence ID" value="NZ_BAABFN010000007.1"/>
</dbReference>
<feature type="transmembrane region" description="Helical" evidence="1">
    <location>
        <begin position="32"/>
        <end position="48"/>
    </location>
</feature>
<sequence>MKQPENRTAAIAAGEKTQKKAGKRHLYRKKRLFPVYLLLLGLAGWLMAGCARPRPVTFVGYRNLRVIQPSFTSTGINADLVFYNPNAYPMQMKEASMDIFLNNDLLGHFSQDSLLRIPARDTFYYPVQLKVSLSGLLGKLLNTNLQDSLTLRGTGTCKVGRGGFFMHLPINFEQQGRLKLY</sequence>
<name>A0ABP8G1Z6_9BACT</name>
<dbReference type="SUPFAM" id="SSF117070">
    <property type="entry name" value="LEA14-like"/>
    <property type="match status" value="1"/>
</dbReference>
<evidence type="ECO:0000259" key="2">
    <source>
        <dbReference type="Pfam" id="PF03168"/>
    </source>
</evidence>
<gene>
    <name evidence="3" type="ORF">GCM10023143_26830</name>
</gene>
<keyword evidence="1" id="KW-1133">Transmembrane helix</keyword>
<dbReference type="Pfam" id="PF03168">
    <property type="entry name" value="LEA_2"/>
    <property type="match status" value="1"/>
</dbReference>
<dbReference type="InterPro" id="IPR004864">
    <property type="entry name" value="LEA_2"/>
</dbReference>
<dbReference type="EMBL" id="BAABFN010000007">
    <property type="protein sequence ID" value="GAA4315452.1"/>
    <property type="molecule type" value="Genomic_DNA"/>
</dbReference>
<feature type="domain" description="Late embryogenesis abundant protein LEA-2 subgroup" evidence="2">
    <location>
        <begin position="83"/>
        <end position="171"/>
    </location>
</feature>
<evidence type="ECO:0000256" key="1">
    <source>
        <dbReference type="SAM" id="Phobius"/>
    </source>
</evidence>
<evidence type="ECO:0000313" key="3">
    <source>
        <dbReference type="EMBL" id="GAA4315452.1"/>
    </source>
</evidence>
<keyword evidence="4" id="KW-1185">Reference proteome</keyword>
<accession>A0ABP8G1Z6</accession>
<dbReference type="Gene3D" id="2.60.40.1820">
    <property type="match status" value="1"/>
</dbReference>